<evidence type="ECO:0000256" key="3">
    <source>
        <dbReference type="ARBA" id="ARBA00022448"/>
    </source>
</evidence>
<dbReference type="GO" id="GO:0005886">
    <property type="term" value="C:plasma membrane"/>
    <property type="evidence" value="ECO:0007669"/>
    <property type="project" value="UniProtKB-SubCell"/>
</dbReference>
<dbReference type="GO" id="GO:0005789">
    <property type="term" value="C:endoplasmic reticulum membrane"/>
    <property type="evidence" value="ECO:0007669"/>
    <property type="project" value="TreeGrafter"/>
</dbReference>
<dbReference type="GO" id="GO:0000166">
    <property type="term" value="F:nucleotide binding"/>
    <property type="evidence" value="ECO:0007669"/>
    <property type="project" value="UniProtKB-KW"/>
</dbReference>
<dbReference type="Proteomes" id="UP001497482">
    <property type="component" value="Chromosome 4"/>
</dbReference>
<keyword evidence="10" id="KW-0445">Lipid transport</keyword>
<evidence type="ECO:0000256" key="4">
    <source>
        <dbReference type="ARBA" id="ARBA00022475"/>
    </source>
</evidence>
<evidence type="ECO:0000256" key="10">
    <source>
        <dbReference type="ARBA" id="ARBA00023055"/>
    </source>
</evidence>
<dbReference type="NCBIfam" id="NF006134">
    <property type="entry name" value="PRK08279.1"/>
    <property type="match status" value="1"/>
</dbReference>
<keyword evidence="3" id="KW-0813">Transport</keyword>
<evidence type="ECO:0000313" key="20">
    <source>
        <dbReference type="Proteomes" id="UP001497482"/>
    </source>
</evidence>
<keyword evidence="7" id="KW-0547">Nucleotide-binding</keyword>
<dbReference type="InterPro" id="IPR042099">
    <property type="entry name" value="ANL_N_sf"/>
</dbReference>
<evidence type="ECO:0000256" key="9">
    <source>
        <dbReference type="ARBA" id="ARBA00022989"/>
    </source>
</evidence>
<feature type="domain" description="AMP-dependent synthetase/ligase" evidence="18">
    <location>
        <begin position="61"/>
        <end position="396"/>
    </location>
</feature>
<evidence type="ECO:0000256" key="15">
    <source>
        <dbReference type="ARBA" id="ARBA00036527"/>
    </source>
</evidence>
<reference evidence="19 20" key="1">
    <citation type="submission" date="2024-04" db="EMBL/GenBank/DDBJ databases">
        <authorList>
            <person name="Waldvogel A.-M."/>
            <person name="Schoenle A."/>
        </authorList>
    </citation>
    <scope>NUCLEOTIDE SEQUENCE [LARGE SCALE GENOMIC DNA]</scope>
</reference>
<dbReference type="GO" id="GO:0004467">
    <property type="term" value="F:long-chain fatty acid-CoA ligase activity"/>
    <property type="evidence" value="ECO:0007669"/>
    <property type="project" value="UniProtKB-EC"/>
</dbReference>
<comment type="subcellular location">
    <subcellularLocation>
        <location evidence="1">Cell membrane</location>
        <topology evidence="1">Multi-pass membrane protein</topology>
    </subcellularLocation>
</comment>
<keyword evidence="5" id="KW-0436">Ligase</keyword>
<dbReference type="Gene3D" id="3.30.300.30">
    <property type="match status" value="1"/>
</dbReference>
<evidence type="ECO:0000256" key="1">
    <source>
        <dbReference type="ARBA" id="ARBA00004651"/>
    </source>
</evidence>
<comment type="catalytic activity">
    <reaction evidence="13">
        <text>a long-chain fatty acid + ATP + CoA = a long-chain fatty acyl-CoA + AMP + diphosphate</text>
        <dbReference type="Rhea" id="RHEA:15421"/>
        <dbReference type="ChEBI" id="CHEBI:30616"/>
        <dbReference type="ChEBI" id="CHEBI:33019"/>
        <dbReference type="ChEBI" id="CHEBI:57287"/>
        <dbReference type="ChEBI" id="CHEBI:57560"/>
        <dbReference type="ChEBI" id="CHEBI:83139"/>
        <dbReference type="ChEBI" id="CHEBI:456215"/>
        <dbReference type="EC" id="6.2.1.3"/>
    </reaction>
    <physiologicalReaction direction="left-to-right" evidence="13">
        <dbReference type="Rhea" id="RHEA:15422"/>
    </physiologicalReaction>
</comment>
<evidence type="ECO:0000256" key="16">
    <source>
        <dbReference type="ARBA" id="ARBA00041297"/>
    </source>
</evidence>
<evidence type="ECO:0000256" key="7">
    <source>
        <dbReference type="ARBA" id="ARBA00022741"/>
    </source>
</evidence>
<evidence type="ECO:0000256" key="8">
    <source>
        <dbReference type="ARBA" id="ARBA00022832"/>
    </source>
</evidence>
<dbReference type="PANTHER" id="PTHR43107">
    <property type="entry name" value="LONG-CHAIN FATTY ACID TRANSPORT PROTEIN"/>
    <property type="match status" value="1"/>
</dbReference>
<name>A0AAV2LSL7_KNICA</name>
<dbReference type="FunFam" id="3.30.300.30:FF:000002">
    <property type="entry name" value="Long-chain fatty acid transport protein 1"/>
    <property type="match status" value="1"/>
</dbReference>
<keyword evidence="11" id="KW-0443">Lipid metabolism</keyword>
<evidence type="ECO:0000256" key="17">
    <source>
        <dbReference type="ARBA" id="ARBA00048666"/>
    </source>
</evidence>
<dbReference type="Gene3D" id="3.40.50.12780">
    <property type="entry name" value="N-terminal domain of ligase-like"/>
    <property type="match status" value="1"/>
</dbReference>
<evidence type="ECO:0000256" key="13">
    <source>
        <dbReference type="ARBA" id="ARBA00024484"/>
    </source>
</evidence>
<evidence type="ECO:0000256" key="5">
    <source>
        <dbReference type="ARBA" id="ARBA00022598"/>
    </source>
</evidence>
<keyword evidence="9" id="KW-1133">Transmembrane helix</keyword>
<evidence type="ECO:0000256" key="6">
    <source>
        <dbReference type="ARBA" id="ARBA00022692"/>
    </source>
</evidence>
<dbReference type="FunFam" id="3.40.50.12780:FF:000005">
    <property type="entry name" value="Solute carrier family 27 member 6"/>
    <property type="match status" value="1"/>
</dbReference>
<evidence type="ECO:0000256" key="11">
    <source>
        <dbReference type="ARBA" id="ARBA00023098"/>
    </source>
</evidence>
<evidence type="ECO:0000313" key="19">
    <source>
        <dbReference type="EMBL" id="CAL1603559.1"/>
    </source>
</evidence>
<comment type="catalytic activity">
    <reaction evidence="17">
        <text>tetracosanoate + ATP + CoA = tetracosanoyl-CoA + AMP + diphosphate</text>
        <dbReference type="Rhea" id="RHEA:33639"/>
        <dbReference type="ChEBI" id="CHEBI:30616"/>
        <dbReference type="ChEBI" id="CHEBI:31014"/>
        <dbReference type="ChEBI" id="CHEBI:33019"/>
        <dbReference type="ChEBI" id="CHEBI:57287"/>
        <dbReference type="ChEBI" id="CHEBI:65052"/>
        <dbReference type="ChEBI" id="CHEBI:456215"/>
    </reaction>
    <physiologicalReaction direction="left-to-right" evidence="17">
        <dbReference type="Rhea" id="RHEA:33640"/>
    </physiologicalReaction>
</comment>
<evidence type="ECO:0000256" key="14">
    <source>
        <dbReference type="ARBA" id="ARBA00026121"/>
    </source>
</evidence>
<dbReference type="GO" id="GO:0005324">
    <property type="term" value="F:long-chain fatty acid transmembrane transporter activity"/>
    <property type="evidence" value="ECO:0007669"/>
    <property type="project" value="TreeGrafter"/>
</dbReference>
<dbReference type="AlphaFoldDB" id="A0AAV2LSL7"/>
<sequence length="620" mass="69612">MSAALLYTLLAALLALVLLIRNKYPYFWHDVRYCFIVIGIAVRTGKFQKQKPYFTILDRFLEQAKKQPHKTFIIFEGREYSYSYADTQSNRVAHALQTHTDLKEGDTAALFVGNQPEFVWLFLALSKLGCTAALLNTNIRSKSLLHCFSCCDAKVLLAGGDLYGAVEEVLPGLTEGGVRVFVLGQDTGVNGIETLSDKIQEASDEPLPLQLRANVTGSSPALYIYTSGTTGLPKAAAVSHMRIWFASFVQSFAGVNSNDVFYLYLPLYHTAGFLMGLTGGIDRGLTVVLKRKFSTSQFWDDCRKHEVTVIQYIGEIMRYLCNAPKKDNEKNHKVRIAVGNGVRLDTWEEFLQRFGNIRVCECYGSTEGNIGFINYIGKVGAIGKEHFLHKLGYPYALIRYDTEKEEPVKDSRGFCIEVPRGETGLLIGKISERSPFQGYVKNRQQTEKKVLQDVFVKGDCFFNSGDLLRIDEHGFVYFQDRIGDTFRWKGENVATTEVADHLLTVDCIEEANVFGVKVPGHEGRIGMAALKLRDNMDFDSGATHRQMKSGLPSYARPRFIRLQAAMDVTGTYKQTKGKLAQEGFDPAIVKDPLFFLDDSKGYIPLTPDIYDSIYNGRLRL</sequence>
<dbReference type="SUPFAM" id="SSF56801">
    <property type="entry name" value="Acetyl-CoA synthetase-like"/>
    <property type="match status" value="1"/>
</dbReference>
<dbReference type="EC" id="6.2.1.3" evidence="14"/>
<keyword evidence="4" id="KW-1003">Cell membrane</keyword>
<organism evidence="19 20">
    <name type="scientific">Knipowitschia caucasica</name>
    <name type="common">Caucasian dwarf goby</name>
    <name type="synonym">Pomatoschistus caucasicus</name>
    <dbReference type="NCBI Taxonomy" id="637954"/>
    <lineage>
        <taxon>Eukaryota</taxon>
        <taxon>Metazoa</taxon>
        <taxon>Chordata</taxon>
        <taxon>Craniata</taxon>
        <taxon>Vertebrata</taxon>
        <taxon>Euteleostomi</taxon>
        <taxon>Actinopterygii</taxon>
        <taxon>Neopterygii</taxon>
        <taxon>Teleostei</taxon>
        <taxon>Neoteleostei</taxon>
        <taxon>Acanthomorphata</taxon>
        <taxon>Gobiaria</taxon>
        <taxon>Gobiiformes</taxon>
        <taxon>Gobioidei</taxon>
        <taxon>Gobiidae</taxon>
        <taxon>Gobiinae</taxon>
        <taxon>Knipowitschia</taxon>
    </lineage>
</organism>
<keyword evidence="8" id="KW-0276">Fatty acid metabolism</keyword>
<dbReference type="PROSITE" id="PS00455">
    <property type="entry name" value="AMP_BINDING"/>
    <property type="match status" value="1"/>
</dbReference>
<comment type="catalytic activity">
    <reaction evidence="15">
        <text>a very long-chain fatty acid + ATP + CoA = a very long-chain fatty acyl-CoA + AMP + diphosphate</text>
        <dbReference type="Rhea" id="RHEA:54536"/>
        <dbReference type="ChEBI" id="CHEBI:30616"/>
        <dbReference type="ChEBI" id="CHEBI:33019"/>
        <dbReference type="ChEBI" id="CHEBI:57287"/>
        <dbReference type="ChEBI" id="CHEBI:58950"/>
        <dbReference type="ChEBI" id="CHEBI:138261"/>
        <dbReference type="ChEBI" id="CHEBI:456215"/>
    </reaction>
    <physiologicalReaction direction="left-to-right" evidence="15">
        <dbReference type="Rhea" id="RHEA:54537"/>
    </physiologicalReaction>
</comment>
<comment type="similarity">
    <text evidence="2">Belongs to the ATP-dependent AMP-binding enzyme family.</text>
</comment>
<dbReference type="PANTHER" id="PTHR43107:SF4">
    <property type="entry name" value="LONG-CHAIN FATTY ACID TRANSPORT PROTEIN 2"/>
    <property type="match status" value="1"/>
</dbReference>
<dbReference type="Pfam" id="PF00501">
    <property type="entry name" value="AMP-binding"/>
    <property type="match status" value="1"/>
</dbReference>
<gene>
    <name evidence="19" type="ORF">KC01_LOCUS31228</name>
</gene>
<evidence type="ECO:0000256" key="12">
    <source>
        <dbReference type="ARBA" id="ARBA00023136"/>
    </source>
</evidence>
<evidence type="ECO:0000256" key="2">
    <source>
        <dbReference type="ARBA" id="ARBA00006432"/>
    </source>
</evidence>
<dbReference type="GO" id="GO:0044539">
    <property type="term" value="P:long-chain fatty acid import into cell"/>
    <property type="evidence" value="ECO:0007669"/>
    <property type="project" value="TreeGrafter"/>
</dbReference>
<evidence type="ECO:0000259" key="18">
    <source>
        <dbReference type="Pfam" id="PF00501"/>
    </source>
</evidence>
<keyword evidence="12" id="KW-0472">Membrane</keyword>
<keyword evidence="6" id="KW-0812">Transmembrane</keyword>
<dbReference type="EMBL" id="OZ035826">
    <property type="protein sequence ID" value="CAL1603559.1"/>
    <property type="molecule type" value="Genomic_DNA"/>
</dbReference>
<dbReference type="InterPro" id="IPR020845">
    <property type="entry name" value="AMP-binding_CS"/>
</dbReference>
<keyword evidence="20" id="KW-1185">Reference proteome</keyword>
<dbReference type="InterPro" id="IPR000873">
    <property type="entry name" value="AMP-dep_synth/lig_dom"/>
</dbReference>
<proteinExistence type="inferred from homology"/>
<protein>
    <recommendedName>
        <fullName evidence="14">long-chain-fatty-acid--CoA ligase</fullName>
        <ecNumber evidence="14">6.2.1.3</ecNumber>
    </recommendedName>
    <alternativeName>
        <fullName evidence="16">Long-chain-fatty-acid--CoA ligase</fullName>
    </alternativeName>
</protein>
<dbReference type="InterPro" id="IPR045851">
    <property type="entry name" value="AMP-bd_C_sf"/>
</dbReference>
<accession>A0AAV2LSL7</accession>